<dbReference type="SUPFAM" id="SSF53098">
    <property type="entry name" value="Ribonuclease H-like"/>
    <property type="match status" value="1"/>
</dbReference>
<dbReference type="Proteomes" id="UP001364617">
    <property type="component" value="Unassembled WGS sequence"/>
</dbReference>
<accession>A0AAN9DEC4</accession>
<dbReference type="InterPro" id="IPR052035">
    <property type="entry name" value="ZnF_BED_domain_contain"/>
</dbReference>
<keyword evidence="7" id="KW-1185">Reference proteome</keyword>
<gene>
    <name evidence="6" type="ORF">R3I93_004459</name>
</gene>
<evidence type="ECO:0000256" key="1">
    <source>
        <dbReference type="ARBA" id="ARBA00004123"/>
    </source>
</evidence>
<comment type="caution">
    <text evidence="6">The sequence shown here is derived from an EMBL/GenBank/DDBJ whole genome shotgun (WGS) entry which is preliminary data.</text>
</comment>
<keyword evidence="5" id="KW-0539">Nucleus</keyword>
<evidence type="ECO:0000256" key="5">
    <source>
        <dbReference type="ARBA" id="ARBA00023242"/>
    </source>
</evidence>
<organism evidence="6 7">
    <name type="scientific">Phoxinus phoxinus</name>
    <name type="common">Eurasian minnow</name>
    <dbReference type="NCBI Taxonomy" id="58324"/>
    <lineage>
        <taxon>Eukaryota</taxon>
        <taxon>Metazoa</taxon>
        <taxon>Chordata</taxon>
        <taxon>Craniata</taxon>
        <taxon>Vertebrata</taxon>
        <taxon>Euteleostomi</taxon>
        <taxon>Actinopterygii</taxon>
        <taxon>Neopterygii</taxon>
        <taxon>Teleostei</taxon>
        <taxon>Ostariophysi</taxon>
        <taxon>Cypriniformes</taxon>
        <taxon>Leuciscidae</taxon>
        <taxon>Phoxininae</taxon>
        <taxon>Phoxinus</taxon>
    </lineage>
</organism>
<dbReference type="EMBL" id="JAYKXH010000004">
    <property type="protein sequence ID" value="KAK7172158.1"/>
    <property type="molecule type" value="Genomic_DNA"/>
</dbReference>
<keyword evidence="4" id="KW-0862">Zinc</keyword>
<dbReference type="AlphaFoldDB" id="A0AAN9DEC4"/>
<reference evidence="6 7" key="1">
    <citation type="submission" date="2024-02" db="EMBL/GenBank/DDBJ databases">
        <title>Chromosome-level genome assembly of the Eurasian Minnow (Phoxinus phoxinus).</title>
        <authorList>
            <person name="Oriowo T.O."/>
            <person name="Martin S."/>
            <person name="Stange M."/>
            <person name="Chrysostomakis Y."/>
            <person name="Brown T."/>
            <person name="Winkler S."/>
            <person name="Kukowka S."/>
            <person name="Myers E.W."/>
            <person name="Bohne A."/>
        </authorList>
    </citation>
    <scope>NUCLEOTIDE SEQUENCE [LARGE SCALE GENOMIC DNA]</scope>
    <source>
        <strain evidence="6">ZFMK-TIS-60720</strain>
        <tissue evidence="6">Whole Organism</tissue>
    </source>
</reference>
<evidence type="ECO:0000256" key="3">
    <source>
        <dbReference type="ARBA" id="ARBA00022771"/>
    </source>
</evidence>
<name>A0AAN9DEC4_9TELE</name>
<dbReference type="GO" id="GO:0008270">
    <property type="term" value="F:zinc ion binding"/>
    <property type="evidence" value="ECO:0007669"/>
    <property type="project" value="UniProtKB-KW"/>
</dbReference>
<evidence type="ECO:0000313" key="7">
    <source>
        <dbReference type="Proteomes" id="UP001364617"/>
    </source>
</evidence>
<protein>
    <submittedName>
        <fullName evidence="6">Uncharacterized protein</fullName>
    </submittedName>
</protein>
<evidence type="ECO:0000256" key="4">
    <source>
        <dbReference type="ARBA" id="ARBA00022833"/>
    </source>
</evidence>
<keyword evidence="2" id="KW-0479">Metal-binding</keyword>
<dbReference type="PANTHER" id="PTHR46481:SF10">
    <property type="entry name" value="ZINC FINGER BED DOMAIN-CONTAINING PROTEIN 39"/>
    <property type="match status" value="1"/>
</dbReference>
<sequence>MVKVQKEWIKSQLAEASSVAVTTDIWSDRKMRPFLGVTAHTVTEVNHVLSLQSYLLTCERVHGKHTGEKIAMMFECCAEEYLIKNKINFVITDNASNMRKAFQARFLPEPEEDEAAEVHDPRTFMESEDKIWQDLTPEDLETVNATLDENCKMQRLSCFTHSLQLVIKDGLKEASGLSGTLAKLSRTANLLHSGTSFKDCFEAYFGDATVPTANATRWNSILKQVKAYVNFDIQNLAYVLDSEGHKSLILSQREYAQLKELIEVLDPFLEATNLTRGEKTVTVSVVVPCVLTLHSHLQEISGRVRYCGPLVRALENFIKARFTEIFSAVMMPGCEPDEGRGPTKFPFTIAYFVASVLDPAFSFQWLEHDVQLDNSIKGELKSQIKEYIKAEGEKQQSSSSALQLGQG</sequence>
<keyword evidence="3" id="KW-0863">Zinc-finger</keyword>
<dbReference type="GO" id="GO:0005634">
    <property type="term" value="C:nucleus"/>
    <property type="evidence" value="ECO:0007669"/>
    <property type="project" value="UniProtKB-SubCell"/>
</dbReference>
<dbReference type="PANTHER" id="PTHR46481">
    <property type="entry name" value="ZINC FINGER BED DOMAIN-CONTAINING PROTEIN 4"/>
    <property type="match status" value="1"/>
</dbReference>
<evidence type="ECO:0000313" key="6">
    <source>
        <dbReference type="EMBL" id="KAK7172158.1"/>
    </source>
</evidence>
<dbReference type="InterPro" id="IPR012337">
    <property type="entry name" value="RNaseH-like_sf"/>
</dbReference>
<evidence type="ECO:0000256" key="2">
    <source>
        <dbReference type="ARBA" id="ARBA00022723"/>
    </source>
</evidence>
<comment type="subcellular location">
    <subcellularLocation>
        <location evidence="1">Nucleus</location>
    </subcellularLocation>
</comment>
<proteinExistence type="predicted"/>